<evidence type="ECO:0000313" key="5">
    <source>
        <dbReference type="Proteomes" id="UP000683575"/>
    </source>
</evidence>
<dbReference type="PANTHER" id="PTHR45008:SF1">
    <property type="entry name" value="PTS SYSTEM GLUCOSE-SPECIFIC EIIA COMPONENT"/>
    <property type="match status" value="1"/>
</dbReference>
<dbReference type="EMBL" id="CP077062">
    <property type="protein sequence ID" value="QWZ07972.1"/>
    <property type="molecule type" value="Genomic_DNA"/>
</dbReference>
<keyword evidence="4" id="KW-0813">Transport</keyword>
<name>A0A975Y003_9ACTN</name>
<organism evidence="4 5">
    <name type="scientific">Nocardioides panacis</name>
    <dbReference type="NCBI Taxonomy" id="2849501"/>
    <lineage>
        <taxon>Bacteria</taxon>
        <taxon>Bacillati</taxon>
        <taxon>Actinomycetota</taxon>
        <taxon>Actinomycetes</taxon>
        <taxon>Propionibacteriales</taxon>
        <taxon>Nocardioidaceae</taxon>
        <taxon>Nocardioides</taxon>
    </lineage>
</organism>
<keyword evidence="2" id="KW-0808">Transferase</keyword>
<dbReference type="GO" id="GO:0009401">
    <property type="term" value="P:phosphoenolpyruvate-dependent sugar phosphotransferase system"/>
    <property type="evidence" value="ECO:0007669"/>
    <property type="project" value="UniProtKB-KW"/>
</dbReference>
<dbReference type="KEGG" id="nps:KRR39_21860"/>
<dbReference type="PROSITE" id="PS51093">
    <property type="entry name" value="PTS_EIIA_TYPE_1"/>
    <property type="match status" value="1"/>
</dbReference>
<protein>
    <submittedName>
        <fullName evidence="4">PTS glucose transporter subunit IIA</fullName>
    </submittedName>
</protein>
<gene>
    <name evidence="4" type="ORF">KRR39_21860</name>
</gene>
<proteinExistence type="predicted"/>
<dbReference type="GO" id="GO:0016301">
    <property type="term" value="F:kinase activity"/>
    <property type="evidence" value="ECO:0007669"/>
    <property type="project" value="UniProtKB-KW"/>
</dbReference>
<dbReference type="InterPro" id="IPR001127">
    <property type="entry name" value="PTS_EIIA_1_perm"/>
</dbReference>
<dbReference type="InterPro" id="IPR050890">
    <property type="entry name" value="PTS_EIIA_component"/>
</dbReference>
<reference evidence="4" key="1">
    <citation type="submission" date="2021-06" db="EMBL/GenBank/DDBJ databases">
        <title>Complete genome sequence of Nocardioides sp. G188.</title>
        <authorList>
            <person name="Im W.-T."/>
        </authorList>
    </citation>
    <scope>NUCLEOTIDE SEQUENCE</scope>
    <source>
        <strain evidence="4">G188</strain>
    </source>
</reference>
<evidence type="ECO:0000259" key="3">
    <source>
        <dbReference type="PROSITE" id="PS51093"/>
    </source>
</evidence>
<accession>A0A975Y003</accession>
<dbReference type="PANTHER" id="PTHR45008">
    <property type="entry name" value="PTS SYSTEM GLUCOSE-SPECIFIC EIIA COMPONENT"/>
    <property type="match status" value="1"/>
</dbReference>
<keyword evidence="5" id="KW-1185">Reference proteome</keyword>
<keyword evidence="4" id="KW-0762">Sugar transport</keyword>
<feature type="domain" description="PTS EIIA type-1" evidence="3">
    <location>
        <begin position="19"/>
        <end position="123"/>
    </location>
</feature>
<dbReference type="RefSeq" id="WP_216939482.1">
    <property type="nucleotide sequence ID" value="NZ_CP077062.1"/>
</dbReference>
<dbReference type="PROSITE" id="PS00371">
    <property type="entry name" value="PTS_EIIA_TYPE_1_HIS"/>
    <property type="match status" value="1"/>
</dbReference>
<keyword evidence="2" id="KW-0418">Kinase</keyword>
<dbReference type="Pfam" id="PF00358">
    <property type="entry name" value="PTS_EIIA_1"/>
    <property type="match status" value="1"/>
</dbReference>
<evidence type="ECO:0000313" key="4">
    <source>
        <dbReference type="EMBL" id="QWZ07972.1"/>
    </source>
</evidence>
<sequence>MQVLAPVTGTSLDVADVPDPVFASGMVGPGLAIEPRPGPQSAVAPIAGRLAKLHPHAFLVVSDTGPGVLVHLGIDTVQMHGDGFTLLADELDVVRAGQEIVTWDPGYVTGTGRSAVCAVVVLDCPAPSEPLQRPGSTVTAADPIFDIRC</sequence>
<keyword evidence="1" id="KW-0598">Phosphotransferase system</keyword>
<dbReference type="AlphaFoldDB" id="A0A975Y003"/>
<dbReference type="Proteomes" id="UP000683575">
    <property type="component" value="Chromosome"/>
</dbReference>
<evidence type="ECO:0000256" key="1">
    <source>
        <dbReference type="ARBA" id="ARBA00022683"/>
    </source>
</evidence>
<evidence type="ECO:0000256" key="2">
    <source>
        <dbReference type="ARBA" id="ARBA00022777"/>
    </source>
</evidence>